<sequence>MSDETSATTSYEKFLTPEEPFPLLGAPRGVGICPSEEPGCLDISDFGCQLSSCHRTDPLHRFHTNRWNLTSCGTSVASSECSEELFSSVSVGDQDDCYSLLDDQDFTSFDLFPEGSVCSDVSSSISTYWDWSDSEFEWQSIGLDVLEFHAVVEVELFGVQATEAGKASREETLEPQSQAPCMPCPAGTGLQDTGRLRSFFLRSFGVATTASRSAFVPAATAAAFITGANAGPGKARQGLQLCCRLACGSSNS</sequence>
<evidence type="ECO:0000313" key="2">
    <source>
        <dbReference type="EMBL" id="KAH0511271.1"/>
    </source>
</evidence>
<dbReference type="EMBL" id="JAATJU010022227">
    <property type="protein sequence ID" value="KAH0511271.1"/>
    <property type="molecule type" value="Genomic_DNA"/>
</dbReference>
<accession>A0A8J6GDI2</accession>
<evidence type="ECO:0000313" key="3">
    <source>
        <dbReference type="Proteomes" id="UP000710432"/>
    </source>
</evidence>
<reference evidence="2" key="1">
    <citation type="submission" date="2020-03" db="EMBL/GenBank/DDBJ databases">
        <title>Studies in the Genomics of Life Span.</title>
        <authorList>
            <person name="Glass D."/>
        </authorList>
    </citation>
    <scope>NUCLEOTIDE SEQUENCE</scope>
    <source>
        <strain evidence="2">LTLLF</strain>
        <tissue evidence="2">Muscle</tissue>
    </source>
</reference>
<dbReference type="PANTHER" id="PTHR32003">
    <property type="entry name" value="PROTEIN FAM199X"/>
    <property type="match status" value="1"/>
</dbReference>
<dbReference type="Pfam" id="PF15814">
    <property type="entry name" value="FAM199X"/>
    <property type="match status" value="1"/>
</dbReference>
<dbReference type="PANTHER" id="PTHR32003:SF1">
    <property type="entry name" value="PROTEIN FAM199X"/>
    <property type="match status" value="1"/>
</dbReference>
<comment type="caution">
    <text evidence="2">The sequence shown here is derived from an EMBL/GenBank/DDBJ whole genome shotgun (WGS) entry which is preliminary data.</text>
</comment>
<dbReference type="Proteomes" id="UP000710432">
    <property type="component" value="Unassembled WGS sequence"/>
</dbReference>
<protein>
    <submittedName>
        <fullName evidence="2">Protein FAM199X</fullName>
    </submittedName>
</protein>
<gene>
    <name evidence="2" type="ORF">LTLLF_150670</name>
</gene>
<dbReference type="AlphaFoldDB" id="A0A8J6GDI2"/>
<comment type="similarity">
    <text evidence="1">Belongs to the FAM199 family.</text>
</comment>
<name>A0A8J6GDI2_MICOH</name>
<dbReference type="InterPro" id="IPR029672">
    <property type="entry name" value="FAM199X_fam"/>
</dbReference>
<organism evidence="2 3">
    <name type="scientific">Microtus ochrogaster</name>
    <name type="common">Prairie vole</name>
    <dbReference type="NCBI Taxonomy" id="79684"/>
    <lineage>
        <taxon>Eukaryota</taxon>
        <taxon>Metazoa</taxon>
        <taxon>Chordata</taxon>
        <taxon>Craniata</taxon>
        <taxon>Vertebrata</taxon>
        <taxon>Euteleostomi</taxon>
        <taxon>Mammalia</taxon>
        <taxon>Eutheria</taxon>
        <taxon>Euarchontoglires</taxon>
        <taxon>Glires</taxon>
        <taxon>Rodentia</taxon>
        <taxon>Myomorpha</taxon>
        <taxon>Muroidea</taxon>
        <taxon>Cricetidae</taxon>
        <taxon>Arvicolinae</taxon>
        <taxon>Microtus</taxon>
    </lineage>
</organism>
<evidence type="ECO:0000256" key="1">
    <source>
        <dbReference type="ARBA" id="ARBA00009319"/>
    </source>
</evidence>
<proteinExistence type="inferred from homology"/>